<evidence type="ECO:0000256" key="2">
    <source>
        <dbReference type="SAM" id="Phobius"/>
    </source>
</evidence>
<dbReference type="Proteomes" id="UP000663877">
    <property type="component" value="Unassembled WGS sequence"/>
</dbReference>
<evidence type="ECO:0000256" key="1">
    <source>
        <dbReference type="SAM" id="MobiDB-lite"/>
    </source>
</evidence>
<dbReference type="EMBL" id="CAJNOI010000095">
    <property type="protein sequence ID" value="CAF1049430.1"/>
    <property type="molecule type" value="Genomic_DNA"/>
</dbReference>
<keyword evidence="2" id="KW-1133">Transmembrane helix</keyword>
<dbReference type="OrthoDB" id="10336737at2759"/>
<protein>
    <submittedName>
        <fullName evidence="3">Uncharacterized protein</fullName>
    </submittedName>
</protein>
<dbReference type="Proteomes" id="UP000663832">
    <property type="component" value="Unassembled WGS sequence"/>
</dbReference>
<name>A0A814K936_9BILA</name>
<proteinExistence type="predicted"/>
<reference evidence="3" key="1">
    <citation type="submission" date="2021-02" db="EMBL/GenBank/DDBJ databases">
        <authorList>
            <person name="Nowell W R."/>
        </authorList>
    </citation>
    <scope>NUCLEOTIDE SEQUENCE</scope>
</reference>
<keyword evidence="2" id="KW-0472">Membrane</keyword>
<evidence type="ECO:0000313" key="3">
    <source>
        <dbReference type="EMBL" id="CAF1049430.1"/>
    </source>
</evidence>
<feature type="compositionally biased region" description="Basic and acidic residues" evidence="1">
    <location>
        <begin position="1"/>
        <end position="22"/>
    </location>
</feature>
<evidence type="ECO:0000313" key="5">
    <source>
        <dbReference type="Proteomes" id="UP000663832"/>
    </source>
</evidence>
<evidence type="ECO:0000313" key="6">
    <source>
        <dbReference type="Proteomes" id="UP000663877"/>
    </source>
</evidence>
<accession>A0A814K936</accession>
<comment type="caution">
    <text evidence="3">The sequence shown here is derived from an EMBL/GenBank/DDBJ whole genome shotgun (WGS) entry which is preliminary data.</text>
</comment>
<evidence type="ECO:0000313" key="4">
    <source>
        <dbReference type="EMBL" id="CAF1081674.1"/>
    </source>
</evidence>
<feature type="region of interest" description="Disordered" evidence="1">
    <location>
        <begin position="1"/>
        <end position="63"/>
    </location>
</feature>
<keyword evidence="2" id="KW-0812">Transmembrane</keyword>
<feature type="transmembrane region" description="Helical" evidence="2">
    <location>
        <begin position="68"/>
        <end position="95"/>
    </location>
</feature>
<dbReference type="EMBL" id="CAJNOM010000117">
    <property type="protein sequence ID" value="CAF1081674.1"/>
    <property type="molecule type" value="Genomic_DNA"/>
</dbReference>
<dbReference type="AlphaFoldDB" id="A0A814K936"/>
<keyword evidence="5" id="KW-1185">Reference proteome</keyword>
<sequence length="101" mass="11014">MRASREFDMNDPHNGRNFRDLDDMQPAQPIFLSVGSRSSNPEYQYEVPKSDARRQTSKSGRSGFCSKACIIGLGIGLLIGAVAVVAAAVPLALVYRPTSRK</sequence>
<organism evidence="3 6">
    <name type="scientific">Adineta steineri</name>
    <dbReference type="NCBI Taxonomy" id="433720"/>
    <lineage>
        <taxon>Eukaryota</taxon>
        <taxon>Metazoa</taxon>
        <taxon>Spiralia</taxon>
        <taxon>Gnathifera</taxon>
        <taxon>Rotifera</taxon>
        <taxon>Eurotatoria</taxon>
        <taxon>Bdelloidea</taxon>
        <taxon>Adinetida</taxon>
        <taxon>Adinetidae</taxon>
        <taxon>Adineta</taxon>
    </lineage>
</organism>
<gene>
    <name evidence="3" type="ORF">BJG266_LOCUS18524</name>
    <name evidence="4" type="ORF">QVE165_LOCUS19259</name>
</gene>